<dbReference type="Pfam" id="PF02225">
    <property type="entry name" value="PA"/>
    <property type="match status" value="1"/>
</dbReference>
<dbReference type="AlphaFoldDB" id="A0A9W6TF50"/>
<evidence type="ECO:0000256" key="1">
    <source>
        <dbReference type="SAM" id="MobiDB-lite"/>
    </source>
</evidence>
<evidence type="ECO:0000313" key="3">
    <source>
        <dbReference type="EMBL" id="GMF10473.1"/>
    </source>
</evidence>
<dbReference type="Gene3D" id="3.50.30.30">
    <property type="match status" value="1"/>
</dbReference>
<organism evidence="3 4">
    <name type="scientific">Phytophthora lilii</name>
    <dbReference type="NCBI Taxonomy" id="2077276"/>
    <lineage>
        <taxon>Eukaryota</taxon>
        <taxon>Sar</taxon>
        <taxon>Stramenopiles</taxon>
        <taxon>Oomycota</taxon>
        <taxon>Peronosporomycetes</taxon>
        <taxon>Peronosporales</taxon>
        <taxon>Peronosporaceae</taxon>
        <taxon>Phytophthora</taxon>
    </lineage>
</organism>
<proteinExistence type="predicted"/>
<name>A0A9W6TF50_9STRA</name>
<sequence length="260" mass="28268">MGNEQSTAGGSRSDGVPFVSWPRSPKQPPVSPACDIDANLHAQNGAPAASASHHFAEPSSYRYDRVPRVVTGVVVFTNPPKADGELTNKAALLGNIAVVERGGRVHFPDIVRRLLAAGVTGIVFIERTDNKHAIQSLFDGFHSSGRQPVSIPIVLLSKYHADQLLADKPPRISIELLWREQACKHVVPDDVYFGVQTAARAGDVELLRHLLEIDTTGDVVNVRFRGSRSGDSYQFDVMQTLTEELFGAKFLEYPEGSGSV</sequence>
<evidence type="ECO:0000313" key="4">
    <source>
        <dbReference type="Proteomes" id="UP001165083"/>
    </source>
</evidence>
<keyword evidence="4" id="KW-1185">Reference proteome</keyword>
<feature type="region of interest" description="Disordered" evidence="1">
    <location>
        <begin position="1"/>
        <end position="31"/>
    </location>
</feature>
<dbReference type="OrthoDB" id="7464126at2759"/>
<reference evidence="3" key="1">
    <citation type="submission" date="2023-04" db="EMBL/GenBank/DDBJ databases">
        <title>Phytophthora lilii NBRC 32176.</title>
        <authorList>
            <person name="Ichikawa N."/>
            <person name="Sato H."/>
            <person name="Tonouchi N."/>
        </authorList>
    </citation>
    <scope>NUCLEOTIDE SEQUENCE</scope>
    <source>
        <strain evidence="3">NBRC 32176</strain>
    </source>
</reference>
<accession>A0A9W6TF50</accession>
<protein>
    <submittedName>
        <fullName evidence="3">Unnamed protein product</fullName>
    </submittedName>
</protein>
<dbReference type="InterPro" id="IPR003137">
    <property type="entry name" value="PA_domain"/>
</dbReference>
<dbReference type="EMBL" id="BSXW01000041">
    <property type="protein sequence ID" value="GMF10473.1"/>
    <property type="molecule type" value="Genomic_DNA"/>
</dbReference>
<feature type="compositionally biased region" description="Polar residues" evidence="1">
    <location>
        <begin position="1"/>
        <end position="10"/>
    </location>
</feature>
<dbReference type="Proteomes" id="UP001165083">
    <property type="component" value="Unassembled WGS sequence"/>
</dbReference>
<comment type="caution">
    <text evidence="3">The sequence shown here is derived from an EMBL/GenBank/DDBJ whole genome shotgun (WGS) entry which is preliminary data.</text>
</comment>
<gene>
    <name evidence="3" type="ORF">Plil01_000127500</name>
</gene>
<feature type="domain" description="PA" evidence="2">
    <location>
        <begin position="71"/>
        <end position="164"/>
    </location>
</feature>
<evidence type="ECO:0000259" key="2">
    <source>
        <dbReference type="Pfam" id="PF02225"/>
    </source>
</evidence>